<feature type="domain" description="mRNA capping enzyme adenylation" evidence="12">
    <location>
        <begin position="48"/>
        <end position="236"/>
    </location>
</feature>
<keyword evidence="7" id="KW-0506">mRNA capping</keyword>
<evidence type="ECO:0000256" key="5">
    <source>
        <dbReference type="ARBA" id="ARBA00022695"/>
    </source>
</evidence>
<proteinExistence type="predicted"/>
<feature type="compositionally biased region" description="Basic and acidic residues" evidence="11">
    <location>
        <begin position="430"/>
        <end position="448"/>
    </location>
</feature>
<evidence type="ECO:0000259" key="12">
    <source>
        <dbReference type="Pfam" id="PF01331"/>
    </source>
</evidence>
<keyword evidence="4" id="KW-0808">Transferase</keyword>
<dbReference type="InterPro" id="IPR001339">
    <property type="entry name" value="mRNA_cap_enzyme_adenylation"/>
</dbReference>
<feature type="region of interest" description="Disordered" evidence="11">
    <location>
        <begin position="396"/>
        <end position="570"/>
    </location>
</feature>
<evidence type="ECO:0000256" key="10">
    <source>
        <dbReference type="ARBA" id="ARBA00044624"/>
    </source>
</evidence>
<comment type="caution">
    <text evidence="14">The sequence shown here is derived from an EMBL/GenBank/DDBJ whole genome shotgun (WGS) entry which is preliminary data.</text>
</comment>
<evidence type="ECO:0000256" key="1">
    <source>
        <dbReference type="ARBA" id="ARBA00004123"/>
    </source>
</evidence>
<gene>
    <name evidence="14" type="ORF">CCMP2556_LOCUS13173</name>
</gene>
<keyword evidence="8" id="KW-0342">GTP-binding</keyword>
<name>A0ABP0JVD7_9DINO</name>
<sequence length="752" mass="83288">MEQAKASARITLLRGHPENPMHSRELELIRLCNELVHGQVPEAFPGAQPTSLTRQKVGDQLLQEPYLVCEKTDGERHLLLAYEGHVYFIDRKCRVWLCPVQLPLPDDHKRAPGWHHNTLLDGELVLDAEDTEGSQTCLRYLVYDAMHIFDEDLTHRTLLHRLKKALFDVILPKEQLLSLGRKDPLQLMLKDFFELWQIKEVVAIAAELPHGTDGLVFTPVMVPYAPGTCPALLKWKPADMNTVDFKLEVVLGDGKKMHVKLLVGFKGKDQWQVKFCGHWLAKTGEVFKVLKKDPKQFDGKIGECKWNPSAKTFTPTDAFRFTMNGAWEDGGWVLERLREDKEVPNDLRTAKRVVESIEDNLTEEDLAAYIVKAKEDGKLKAAASCGDGYLARVEPQNRSAKDNWAPSVQVDQQHPDEGEPTELKASTETATEKDAGKGKGKSKKDPKGKGVGQKGGHKGKSKRDKDGPLENQKDQEKSDKKGERKGGKTSDKKGEKGLGRWHGRGKGKSKTHKAGSQDPDAQRRTVDEENMSLMEWSKLFEAQQAGKDTAQLQEAEVTSAPSGPEIPLLSDAAQHGLPDEEPVRTLEFEPRRPRTVADLMDLGVEFATARVPLLAQRSRENAAASWKRPRTVADLDAAKAGTANAEVGHVEVDNAANDEAFKPPLLLQRFKGLLKRRPRLPEGDVEAATPKVTTLAPAGKSLVGALGPGYVPPVLVPQHVLALQNDTSVQKLLARVAPESELKTVSVACTRC</sequence>
<organism evidence="14 15">
    <name type="scientific">Durusdinium trenchii</name>
    <dbReference type="NCBI Taxonomy" id="1381693"/>
    <lineage>
        <taxon>Eukaryota</taxon>
        <taxon>Sar</taxon>
        <taxon>Alveolata</taxon>
        <taxon>Dinophyceae</taxon>
        <taxon>Suessiales</taxon>
        <taxon>Symbiodiniaceae</taxon>
        <taxon>Durusdinium</taxon>
    </lineage>
</organism>
<dbReference type="Gene3D" id="2.40.50.140">
    <property type="entry name" value="Nucleic acid-binding proteins"/>
    <property type="match status" value="1"/>
</dbReference>
<comment type="catalytic activity">
    <reaction evidence="10">
        <text>a 5'-end diphospho-ribonucleoside in mRNA + GTP + H(+) = a 5'-end (5'-triphosphoguanosine)-ribonucleoside in mRNA + diphosphate</text>
        <dbReference type="Rhea" id="RHEA:67012"/>
        <dbReference type="Rhea" id="RHEA-COMP:17165"/>
        <dbReference type="Rhea" id="RHEA-COMP:17166"/>
        <dbReference type="ChEBI" id="CHEBI:15378"/>
        <dbReference type="ChEBI" id="CHEBI:33019"/>
        <dbReference type="ChEBI" id="CHEBI:37565"/>
        <dbReference type="ChEBI" id="CHEBI:167616"/>
        <dbReference type="ChEBI" id="CHEBI:167617"/>
        <dbReference type="EC" id="2.7.7.50"/>
    </reaction>
    <physiologicalReaction direction="left-to-right" evidence="10">
        <dbReference type="Rhea" id="RHEA:67013"/>
    </physiologicalReaction>
</comment>
<comment type="subcellular location">
    <subcellularLocation>
        <location evidence="1">Nucleus</location>
    </subcellularLocation>
</comment>
<evidence type="ECO:0000256" key="4">
    <source>
        <dbReference type="ARBA" id="ARBA00022679"/>
    </source>
</evidence>
<feature type="domain" description="mRNA capping enzyme C-terminal" evidence="13">
    <location>
        <begin position="240"/>
        <end position="366"/>
    </location>
</feature>
<dbReference type="Gene3D" id="3.30.470.30">
    <property type="entry name" value="DNA ligase/mRNA capping enzyme"/>
    <property type="match status" value="1"/>
</dbReference>
<evidence type="ECO:0000256" key="8">
    <source>
        <dbReference type="ARBA" id="ARBA00023134"/>
    </source>
</evidence>
<keyword evidence="15" id="KW-1185">Reference proteome</keyword>
<evidence type="ECO:0000313" key="14">
    <source>
        <dbReference type="EMBL" id="CAK9018200.1"/>
    </source>
</evidence>
<dbReference type="CDD" id="cd07895">
    <property type="entry name" value="Adenylation_mRNA_capping"/>
    <property type="match status" value="1"/>
</dbReference>
<dbReference type="SUPFAM" id="SSF56091">
    <property type="entry name" value="DNA ligase/mRNA capping enzyme, catalytic domain"/>
    <property type="match status" value="1"/>
</dbReference>
<dbReference type="EMBL" id="CAXAMN010006580">
    <property type="protein sequence ID" value="CAK9018200.1"/>
    <property type="molecule type" value="Genomic_DNA"/>
</dbReference>
<evidence type="ECO:0000256" key="7">
    <source>
        <dbReference type="ARBA" id="ARBA00023042"/>
    </source>
</evidence>
<dbReference type="EC" id="2.7.7.50" evidence="2"/>
<feature type="compositionally biased region" description="Basic and acidic residues" evidence="11">
    <location>
        <begin position="463"/>
        <end position="498"/>
    </location>
</feature>
<dbReference type="SUPFAM" id="SSF50249">
    <property type="entry name" value="Nucleic acid-binding proteins"/>
    <property type="match status" value="1"/>
</dbReference>
<evidence type="ECO:0000259" key="13">
    <source>
        <dbReference type="Pfam" id="PF03919"/>
    </source>
</evidence>
<dbReference type="InterPro" id="IPR012340">
    <property type="entry name" value="NA-bd_OB-fold"/>
</dbReference>
<evidence type="ECO:0000256" key="9">
    <source>
        <dbReference type="ARBA" id="ARBA00023242"/>
    </source>
</evidence>
<keyword evidence="9" id="KW-0539">Nucleus</keyword>
<keyword evidence="5" id="KW-0548">Nucleotidyltransferase</keyword>
<evidence type="ECO:0000313" key="15">
    <source>
        <dbReference type="Proteomes" id="UP001642484"/>
    </source>
</evidence>
<dbReference type="Pfam" id="PF01331">
    <property type="entry name" value="mRNA_cap_enzyme"/>
    <property type="match status" value="1"/>
</dbReference>
<dbReference type="InterPro" id="IPR051029">
    <property type="entry name" value="mRNA_Capping_Enz/RNA_Phosphat"/>
</dbReference>
<evidence type="ECO:0000256" key="11">
    <source>
        <dbReference type="SAM" id="MobiDB-lite"/>
    </source>
</evidence>
<keyword evidence="6" id="KW-0547">Nucleotide-binding</keyword>
<dbReference type="Pfam" id="PF03919">
    <property type="entry name" value="mRNA_cap_C"/>
    <property type="match status" value="1"/>
</dbReference>
<evidence type="ECO:0000256" key="2">
    <source>
        <dbReference type="ARBA" id="ARBA00012475"/>
    </source>
</evidence>
<accession>A0ABP0JVD7</accession>
<evidence type="ECO:0000256" key="3">
    <source>
        <dbReference type="ARBA" id="ARBA00022664"/>
    </source>
</evidence>
<feature type="compositionally biased region" description="Basic residues" evidence="11">
    <location>
        <begin position="499"/>
        <end position="513"/>
    </location>
</feature>
<keyword evidence="3" id="KW-0507">mRNA processing</keyword>
<dbReference type="PANTHER" id="PTHR10367">
    <property type="entry name" value="MRNA-CAPPING ENZYME"/>
    <property type="match status" value="1"/>
</dbReference>
<evidence type="ECO:0000256" key="6">
    <source>
        <dbReference type="ARBA" id="ARBA00022741"/>
    </source>
</evidence>
<protein>
    <recommendedName>
        <fullName evidence="2">mRNA guanylyltransferase</fullName>
        <ecNumber evidence="2">2.7.7.50</ecNumber>
    </recommendedName>
</protein>
<dbReference type="Proteomes" id="UP001642484">
    <property type="component" value="Unassembled WGS sequence"/>
</dbReference>
<dbReference type="InterPro" id="IPR013846">
    <property type="entry name" value="mRNA_cap_enzyme_C"/>
</dbReference>
<reference evidence="14 15" key="1">
    <citation type="submission" date="2024-02" db="EMBL/GenBank/DDBJ databases">
        <authorList>
            <person name="Chen Y."/>
            <person name="Shah S."/>
            <person name="Dougan E. K."/>
            <person name="Thang M."/>
            <person name="Chan C."/>
        </authorList>
    </citation>
    <scope>NUCLEOTIDE SEQUENCE [LARGE SCALE GENOMIC DNA]</scope>
</reference>
<dbReference type="PANTHER" id="PTHR10367:SF17">
    <property type="entry name" value="MRNA-CAPPING ENZYME"/>
    <property type="match status" value="1"/>
</dbReference>